<gene>
    <name evidence="4" type="primary">LOC116304651</name>
</gene>
<dbReference type="FunCoup" id="A0A6P8ISV2">
    <property type="interactions" value="748"/>
</dbReference>
<dbReference type="Proteomes" id="UP000515163">
    <property type="component" value="Unplaced"/>
</dbReference>
<dbReference type="PROSITE" id="PS50994">
    <property type="entry name" value="INTEGRASE"/>
    <property type="match status" value="1"/>
</dbReference>
<evidence type="ECO:0000259" key="2">
    <source>
        <dbReference type="PROSITE" id="PS50994"/>
    </source>
</evidence>
<dbReference type="GO" id="GO:0004519">
    <property type="term" value="F:endonuclease activity"/>
    <property type="evidence" value="ECO:0007669"/>
    <property type="project" value="UniProtKB-KW"/>
</dbReference>
<organism evidence="3 4">
    <name type="scientific">Actinia tenebrosa</name>
    <name type="common">Australian red waratah sea anemone</name>
    <dbReference type="NCBI Taxonomy" id="6105"/>
    <lineage>
        <taxon>Eukaryota</taxon>
        <taxon>Metazoa</taxon>
        <taxon>Cnidaria</taxon>
        <taxon>Anthozoa</taxon>
        <taxon>Hexacorallia</taxon>
        <taxon>Actiniaria</taxon>
        <taxon>Actiniidae</taxon>
        <taxon>Actinia</taxon>
    </lineage>
</organism>
<dbReference type="OrthoDB" id="775972at2759"/>
<dbReference type="InterPro" id="IPR001584">
    <property type="entry name" value="Integrase_cat-core"/>
</dbReference>
<dbReference type="PANTHER" id="PTHR37984">
    <property type="entry name" value="PROTEIN CBG26694"/>
    <property type="match status" value="1"/>
</dbReference>
<dbReference type="InterPro" id="IPR036397">
    <property type="entry name" value="RNaseH_sf"/>
</dbReference>
<name>A0A6P8ISV2_ACTTE</name>
<dbReference type="RefSeq" id="XP_031570271.1">
    <property type="nucleotide sequence ID" value="XM_031714411.1"/>
</dbReference>
<dbReference type="GeneID" id="116304651"/>
<evidence type="ECO:0000313" key="3">
    <source>
        <dbReference type="Proteomes" id="UP000515163"/>
    </source>
</evidence>
<proteinExistence type="predicted"/>
<dbReference type="AlphaFoldDB" id="A0A6P8ISV2"/>
<dbReference type="InterPro" id="IPR050951">
    <property type="entry name" value="Retrovirus_Pol_polyprotein"/>
</dbReference>
<dbReference type="PANTHER" id="PTHR37984:SF11">
    <property type="entry name" value="INTEGRASE CATALYTIC DOMAIN-CONTAINING PROTEIN"/>
    <property type="match status" value="1"/>
</dbReference>
<dbReference type="GO" id="GO:0016787">
    <property type="term" value="F:hydrolase activity"/>
    <property type="evidence" value="ECO:0007669"/>
    <property type="project" value="UniProtKB-KW"/>
</dbReference>
<feature type="region of interest" description="Disordered" evidence="1">
    <location>
        <begin position="458"/>
        <end position="494"/>
    </location>
</feature>
<protein>
    <submittedName>
        <fullName evidence="4">Uncharacterized protein K02A2.6-like</fullName>
    </submittedName>
</protein>
<sequence>MYLLGIDFELLTDHKPLEYIYSERSKPSARVERWVLRLRPYHFTVKYIPGPNNIADALSRLTKDASMNKRNKTEEYVCFVAANATPAAISMEEIKKESAEDKELKELRKCILSDAWETCPAAYKSVRHELCVCGHLILRGTRLVIPAKLWMQVVELGHEGHQGTVKTLKVQISLPSPPEPVKTIKLPTEPWQDVAADLLGPMRTGEHLLVVVDYFTRFYEVVIMNSVTANSIIKALEPIFAGYGYPLSIKTDNGPQFVAETFETYLKQNSIEHRRSTPYWPQANGEVERQNRSLLKAMKIAKSQGKDWRQEINAYLLAYRTTPHSTTGTSPAELMFGRNIHSKIPDIRRYNSETYQEVRDKDAEMKQKNKDYVDVKRHAKESSIKVGDKILLEQTKQNKLSTNYEPVPYEVNGKFGNQVLVKSQDGVEHKRNTSQMKLLKEETKEVKPELEVPELAIEKATHTATPENEGTTVQQRLKRDRRPPAYLKDHVLGQ</sequence>
<evidence type="ECO:0000313" key="4">
    <source>
        <dbReference type="RefSeq" id="XP_031570271.1"/>
    </source>
</evidence>
<dbReference type="InParanoid" id="A0A6P8ISV2"/>
<dbReference type="GO" id="GO:0003676">
    <property type="term" value="F:nucleic acid binding"/>
    <property type="evidence" value="ECO:0007669"/>
    <property type="project" value="InterPro"/>
</dbReference>
<feature type="compositionally biased region" description="Polar residues" evidence="1">
    <location>
        <begin position="462"/>
        <end position="475"/>
    </location>
</feature>
<dbReference type="GO" id="GO:0003964">
    <property type="term" value="F:RNA-directed DNA polymerase activity"/>
    <property type="evidence" value="ECO:0007669"/>
    <property type="project" value="UniProtKB-KW"/>
</dbReference>
<dbReference type="Pfam" id="PF00665">
    <property type="entry name" value="rve"/>
    <property type="match status" value="1"/>
</dbReference>
<dbReference type="KEGG" id="aten:116304651"/>
<feature type="domain" description="Integrase catalytic" evidence="2">
    <location>
        <begin position="186"/>
        <end position="339"/>
    </location>
</feature>
<evidence type="ECO:0000256" key="1">
    <source>
        <dbReference type="SAM" id="MobiDB-lite"/>
    </source>
</evidence>
<dbReference type="FunFam" id="3.30.420.10:FF:000063">
    <property type="entry name" value="Retrovirus-related Pol polyprotein from transposon 297-like Protein"/>
    <property type="match status" value="1"/>
</dbReference>
<accession>A0A6P8ISV2</accession>
<dbReference type="InterPro" id="IPR012337">
    <property type="entry name" value="RNaseH-like_sf"/>
</dbReference>
<dbReference type="SUPFAM" id="SSF53098">
    <property type="entry name" value="Ribonuclease H-like"/>
    <property type="match status" value="1"/>
</dbReference>
<dbReference type="Gene3D" id="3.30.420.10">
    <property type="entry name" value="Ribonuclease H-like superfamily/Ribonuclease H"/>
    <property type="match status" value="1"/>
</dbReference>
<reference evidence="4" key="1">
    <citation type="submission" date="2025-08" db="UniProtKB">
        <authorList>
            <consortium name="RefSeq"/>
        </authorList>
    </citation>
    <scope>IDENTIFICATION</scope>
    <source>
        <tissue evidence="4">Tentacle</tissue>
    </source>
</reference>
<keyword evidence="3" id="KW-1185">Reference proteome</keyword>
<dbReference type="GO" id="GO:0015074">
    <property type="term" value="P:DNA integration"/>
    <property type="evidence" value="ECO:0007669"/>
    <property type="project" value="InterPro"/>
</dbReference>